<dbReference type="Proteomes" id="UP001329825">
    <property type="component" value="Chromosome 7"/>
</dbReference>
<name>A0ABZ1D7W8_9TREE</name>
<feature type="compositionally biased region" description="Basic and acidic residues" evidence="1">
    <location>
        <begin position="98"/>
        <end position="108"/>
    </location>
</feature>
<dbReference type="EMBL" id="CP141887">
    <property type="protein sequence ID" value="WRT68742.1"/>
    <property type="molecule type" value="Genomic_DNA"/>
</dbReference>
<evidence type="ECO:0000313" key="3">
    <source>
        <dbReference type="Proteomes" id="UP001329825"/>
    </source>
</evidence>
<organism evidence="2 3">
    <name type="scientific">Kwoniella shivajii</name>
    <dbReference type="NCBI Taxonomy" id="564305"/>
    <lineage>
        <taxon>Eukaryota</taxon>
        <taxon>Fungi</taxon>
        <taxon>Dikarya</taxon>
        <taxon>Basidiomycota</taxon>
        <taxon>Agaricomycotina</taxon>
        <taxon>Tremellomycetes</taxon>
        <taxon>Tremellales</taxon>
        <taxon>Cryptococcaceae</taxon>
        <taxon>Kwoniella</taxon>
    </lineage>
</organism>
<protein>
    <submittedName>
        <fullName evidence="2">Uncharacterized protein</fullName>
    </submittedName>
</protein>
<feature type="compositionally biased region" description="Basic and acidic residues" evidence="1">
    <location>
        <begin position="148"/>
        <end position="161"/>
    </location>
</feature>
<keyword evidence="3" id="KW-1185">Reference proteome</keyword>
<gene>
    <name evidence="2" type="ORF">IL334_005722</name>
</gene>
<accession>A0ABZ1D7W8</accession>
<reference evidence="2 3" key="1">
    <citation type="submission" date="2024-01" db="EMBL/GenBank/DDBJ databases">
        <title>Comparative genomics of Cryptococcus and Kwoniella reveals pathogenesis evolution and contrasting modes of karyotype evolution via chromosome fusion or intercentromeric recombination.</title>
        <authorList>
            <person name="Coelho M.A."/>
            <person name="David-Palma M."/>
            <person name="Shea T."/>
            <person name="Bowers K."/>
            <person name="McGinley-Smith S."/>
            <person name="Mohammad A.W."/>
            <person name="Gnirke A."/>
            <person name="Yurkov A.M."/>
            <person name="Nowrousian M."/>
            <person name="Sun S."/>
            <person name="Cuomo C.A."/>
            <person name="Heitman J."/>
        </authorList>
    </citation>
    <scope>NUCLEOTIDE SEQUENCE [LARGE SCALE GENOMIC DNA]</scope>
    <source>
        <strain evidence="2">CBS 11374</strain>
    </source>
</reference>
<evidence type="ECO:0000256" key="1">
    <source>
        <dbReference type="SAM" id="MobiDB-lite"/>
    </source>
</evidence>
<sequence>MSTEDAQERAFVLSYLLTLYATDCLEDLGITDLEFLMLIAVAVEDRDPEEEYDEGEDVPEGDDDAEGGEEDEDDDEDDYDVDDDEEEYSEEDDEDNDVEHGVDHKRVLNDFYNTEQLDDEDEEDEEEDEEDEDDDATPAGDDDVPEDVPTKEVGSKRKAQDDVEAEDVEAKKAKA</sequence>
<dbReference type="RefSeq" id="XP_062793481.1">
    <property type="nucleotide sequence ID" value="XM_062937430.1"/>
</dbReference>
<dbReference type="GeneID" id="87957852"/>
<feature type="compositionally biased region" description="Acidic residues" evidence="1">
    <location>
        <begin position="46"/>
        <end position="97"/>
    </location>
</feature>
<feature type="region of interest" description="Disordered" evidence="1">
    <location>
        <begin position="46"/>
        <end position="175"/>
    </location>
</feature>
<proteinExistence type="predicted"/>
<evidence type="ECO:0000313" key="2">
    <source>
        <dbReference type="EMBL" id="WRT68742.1"/>
    </source>
</evidence>
<feature type="compositionally biased region" description="Acidic residues" evidence="1">
    <location>
        <begin position="116"/>
        <end position="146"/>
    </location>
</feature>